<evidence type="ECO:0000313" key="3">
    <source>
        <dbReference type="Proteomes" id="UP001596004"/>
    </source>
</evidence>
<accession>A0ABV9CQ42</accession>
<gene>
    <name evidence="2" type="ORF">ACFO60_32025</name>
</gene>
<feature type="chain" id="PRO_5045141672" description="META domain-containing protein" evidence="1">
    <location>
        <begin position="24"/>
        <end position="274"/>
    </location>
</feature>
<keyword evidence="1" id="KW-0732">Signal</keyword>
<evidence type="ECO:0008006" key="4">
    <source>
        <dbReference type="Google" id="ProtNLM"/>
    </source>
</evidence>
<dbReference type="Proteomes" id="UP001596004">
    <property type="component" value="Unassembled WGS sequence"/>
</dbReference>
<dbReference type="EMBL" id="JBHSFP010000031">
    <property type="protein sequence ID" value="MFC4535415.1"/>
    <property type="molecule type" value="Genomic_DNA"/>
</dbReference>
<keyword evidence="3" id="KW-1185">Reference proteome</keyword>
<evidence type="ECO:0000313" key="2">
    <source>
        <dbReference type="EMBL" id="MFC4535415.1"/>
    </source>
</evidence>
<name>A0ABV9CQ42_9ACTN</name>
<evidence type="ECO:0000256" key="1">
    <source>
        <dbReference type="SAM" id="SignalP"/>
    </source>
</evidence>
<proteinExistence type="predicted"/>
<protein>
    <recommendedName>
        <fullName evidence="4">META domain-containing protein</fullName>
    </recommendedName>
</protein>
<comment type="caution">
    <text evidence="2">The sequence shown here is derived from an EMBL/GenBank/DDBJ whole genome shotgun (WGS) entry which is preliminary data.</text>
</comment>
<organism evidence="2 3">
    <name type="scientific">Sphaerisporangium dianthi</name>
    <dbReference type="NCBI Taxonomy" id="1436120"/>
    <lineage>
        <taxon>Bacteria</taxon>
        <taxon>Bacillati</taxon>
        <taxon>Actinomycetota</taxon>
        <taxon>Actinomycetes</taxon>
        <taxon>Streptosporangiales</taxon>
        <taxon>Streptosporangiaceae</taxon>
        <taxon>Sphaerisporangium</taxon>
    </lineage>
</organism>
<dbReference type="RefSeq" id="WP_380847932.1">
    <property type="nucleotide sequence ID" value="NZ_JBHSFP010000031.1"/>
</dbReference>
<feature type="signal peptide" evidence="1">
    <location>
        <begin position="1"/>
        <end position="23"/>
    </location>
</feature>
<sequence length="274" mass="28482">MVRPLAVISFAALCAVASFTGSAQGAATSLTSASPAASATFGGSASSRASATSEAPGTTAVYGFAWADGKGALRVIPVRATLHRKSGPPRYTFTAVPGAKERRVDYSRASFRRVTSACDLKETEGVVKVDAKGLGATRCKPADLAFALSLGPTPVKISLGAAKRVYEVLAMPGSARTAYGTIKRVNDTTVMFTRGGKSIKLGYTGLSFGRTTRSCGAAWSAGRSNADKRGLGRKVCSTADFTKALKSAKRPVAAKIDYTPLSGRLDQVWEISAR</sequence>
<reference evidence="3" key="1">
    <citation type="journal article" date="2019" name="Int. J. Syst. Evol. Microbiol.">
        <title>The Global Catalogue of Microorganisms (GCM) 10K type strain sequencing project: providing services to taxonomists for standard genome sequencing and annotation.</title>
        <authorList>
            <consortium name="The Broad Institute Genomics Platform"/>
            <consortium name="The Broad Institute Genome Sequencing Center for Infectious Disease"/>
            <person name="Wu L."/>
            <person name="Ma J."/>
        </authorList>
    </citation>
    <scope>NUCLEOTIDE SEQUENCE [LARGE SCALE GENOMIC DNA]</scope>
    <source>
        <strain evidence="3">CGMCC 4.7132</strain>
    </source>
</reference>